<sequence>MHVLRLSTAALPIAALFLFGPAAPALALECAPGTLPAVVDGVEICVEGTYNPSVPAPAYNPGESTYDPSTGNYSEAVPAVPVPAPVPAAPAESTPGPVETTPAPVDPTPAPTTGSAGVSGSTGVSSPSTAPSPSRTSTPSPSSTEAIDEERTGADLVLPGIAAVVILGLLAGGLLRRHRNRSARG</sequence>
<proteinExistence type="predicted"/>
<keyword evidence="2" id="KW-1133">Transmembrane helix</keyword>
<evidence type="ECO:0000313" key="5">
    <source>
        <dbReference type="Proteomes" id="UP001059859"/>
    </source>
</evidence>
<evidence type="ECO:0000256" key="2">
    <source>
        <dbReference type="SAM" id="Phobius"/>
    </source>
</evidence>
<evidence type="ECO:0000256" key="3">
    <source>
        <dbReference type="SAM" id="SignalP"/>
    </source>
</evidence>
<dbReference type="EMBL" id="CP104275">
    <property type="protein sequence ID" value="UWX97908.1"/>
    <property type="molecule type" value="Genomic_DNA"/>
</dbReference>
<organism evidence="4 5">
    <name type="scientific">Arthrobacter zhaoxinii</name>
    <dbReference type="NCBI Taxonomy" id="2964616"/>
    <lineage>
        <taxon>Bacteria</taxon>
        <taxon>Bacillati</taxon>
        <taxon>Actinomycetota</taxon>
        <taxon>Actinomycetes</taxon>
        <taxon>Micrococcales</taxon>
        <taxon>Micrococcaceae</taxon>
        <taxon>Arthrobacter</taxon>
    </lineage>
</organism>
<feature type="chain" id="PRO_5047272980" evidence="3">
    <location>
        <begin position="28"/>
        <end position="185"/>
    </location>
</feature>
<name>A0ABY5YSK0_9MICC</name>
<feature type="compositionally biased region" description="Low complexity" evidence="1">
    <location>
        <begin position="111"/>
        <end position="144"/>
    </location>
</feature>
<feature type="region of interest" description="Disordered" evidence="1">
    <location>
        <begin position="51"/>
        <end position="151"/>
    </location>
</feature>
<dbReference type="RefSeq" id="WP_260653074.1">
    <property type="nucleotide sequence ID" value="NZ_CP104275.1"/>
</dbReference>
<accession>A0ABY5YSK0</accession>
<keyword evidence="3" id="KW-0732">Signal</keyword>
<keyword evidence="5" id="KW-1185">Reference proteome</keyword>
<gene>
    <name evidence="4" type="ORF">N2K95_04305</name>
</gene>
<keyword evidence="2" id="KW-0472">Membrane</keyword>
<feature type="transmembrane region" description="Helical" evidence="2">
    <location>
        <begin position="156"/>
        <end position="175"/>
    </location>
</feature>
<feature type="signal peptide" evidence="3">
    <location>
        <begin position="1"/>
        <end position="27"/>
    </location>
</feature>
<keyword evidence="2" id="KW-0812">Transmembrane</keyword>
<reference evidence="4" key="1">
    <citation type="submission" date="2022-09" db="EMBL/GenBank/DDBJ databases">
        <title>Novel species in genus Arthrobacter.</title>
        <authorList>
            <person name="Liu Y."/>
        </authorList>
    </citation>
    <scope>NUCLEOTIDE SEQUENCE</scope>
    <source>
        <strain evidence="4">Zg-Y815</strain>
    </source>
</reference>
<evidence type="ECO:0000256" key="1">
    <source>
        <dbReference type="SAM" id="MobiDB-lite"/>
    </source>
</evidence>
<dbReference type="Proteomes" id="UP001059859">
    <property type="component" value="Chromosome"/>
</dbReference>
<feature type="compositionally biased region" description="Polar residues" evidence="1">
    <location>
        <begin position="62"/>
        <end position="73"/>
    </location>
</feature>
<evidence type="ECO:0000313" key="4">
    <source>
        <dbReference type="EMBL" id="UWX97908.1"/>
    </source>
</evidence>
<protein>
    <submittedName>
        <fullName evidence="4">Uncharacterized protein</fullName>
    </submittedName>
</protein>